<dbReference type="VEuPathDB" id="FungiDB:BON22_2308"/>
<gene>
    <name evidence="1" type="ORF">BON22_2308</name>
</gene>
<comment type="caution">
    <text evidence="1">The sequence shown here is derived from an EMBL/GenBank/DDBJ whole genome shotgun (WGS) entry which is preliminary data.</text>
</comment>
<keyword evidence="2" id="KW-1185">Reference proteome</keyword>
<dbReference type="AlphaFoldDB" id="A0A1V2L8H3"/>
<dbReference type="STRING" id="36022.A0A1V2L8H3"/>
<name>A0A1V2L8H3_CYBFA</name>
<organism evidence="1 2">
    <name type="scientific">Cyberlindnera fabianii</name>
    <name type="common">Yeast</name>
    <name type="synonym">Hansenula fabianii</name>
    <dbReference type="NCBI Taxonomy" id="36022"/>
    <lineage>
        <taxon>Eukaryota</taxon>
        <taxon>Fungi</taxon>
        <taxon>Dikarya</taxon>
        <taxon>Ascomycota</taxon>
        <taxon>Saccharomycotina</taxon>
        <taxon>Saccharomycetes</taxon>
        <taxon>Phaffomycetales</taxon>
        <taxon>Phaffomycetaceae</taxon>
        <taxon>Cyberlindnera</taxon>
    </lineage>
</organism>
<sequence length="206" mass="23270">MSVLRKISMYSALIGFGGYFVLHQQLKKKYPDVPLYNLPDSTHIKSTFPPSNSKTYIAYCDTFKTTITTTASKSQIADSVLKWPTLQNLQTDGPSSTATGAITGEKVSRTSKPKYESVILKWNWAPSSHIVSTFEWLAGYGYPWRLMNGGYHEILVQQVGENTYDVYFVTAHEYNNLRDGKVIPGFMQALHKDFGRLVLHFGTQIK</sequence>
<proteinExistence type="predicted"/>
<evidence type="ECO:0000313" key="2">
    <source>
        <dbReference type="Proteomes" id="UP000189513"/>
    </source>
</evidence>
<dbReference type="OMA" id="AYCDTFK"/>
<protein>
    <submittedName>
        <fullName evidence="1">Cyclo(L-leucyl-L-leucyl) synthase</fullName>
    </submittedName>
</protein>
<reference evidence="2" key="1">
    <citation type="journal article" date="2017" name="Genome Announc.">
        <title>Genome sequences of Cyberlindnera fabianii 65, Pichia kudriavzevii 129, and Saccharomyces cerevisiae 131 isolated from fermented masau fruits in Zimbabwe.</title>
        <authorList>
            <person name="van Rijswijck I.M.H."/>
            <person name="Derks M.F.L."/>
            <person name="Abee T."/>
            <person name="de Ridder D."/>
            <person name="Smid E.J."/>
        </authorList>
    </citation>
    <scope>NUCLEOTIDE SEQUENCE [LARGE SCALE GENOMIC DNA]</scope>
    <source>
        <strain evidence="2">65</strain>
    </source>
</reference>
<evidence type="ECO:0000313" key="1">
    <source>
        <dbReference type="EMBL" id="ONH67596.1"/>
    </source>
</evidence>
<dbReference type="Proteomes" id="UP000189513">
    <property type="component" value="Unassembled WGS sequence"/>
</dbReference>
<dbReference type="EMBL" id="MPUK01000004">
    <property type="protein sequence ID" value="ONH67596.1"/>
    <property type="molecule type" value="Genomic_DNA"/>
</dbReference>
<accession>A0A1V2L8H3</accession>